<dbReference type="STRING" id="22663.A0A2I0KN04"/>
<dbReference type="Gene3D" id="3.40.50.300">
    <property type="entry name" value="P-loop containing nucleotide triphosphate hydrolases"/>
    <property type="match status" value="1"/>
</dbReference>
<evidence type="ECO:0000313" key="4">
    <source>
        <dbReference type="EMBL" id="PKI69829.1"/>
    </source>
</evidence>
<dbReference type="PRINTS" id="PR00364">
    <property type="entry name" value="DISEASERSIST"/>
</dbReference>
<feature type="domain" description="NB-ARC" evidence="3">
    <location>
        <begin position="80"/>
        <end position="258"/>
    </location>
</feature>
<dbReference type="PANTHER" id="PTHR33463">
    <property type="entry name" value="NB-ARC DOMAIN-CONTAINING PROTEIN-RELATED"/>
    <property type="match status" value="1"/>
</dbReference>
<gene>
    <name evidence="4" type="ORF">CRG98_009704</name>
</gene>
<name>A0A2I0KN04_PUNGR</name>
<accession>A0A2I0KN04</accession>
<dbReference type="InterPro" id="IPR027417">
    <property type="entry name" value="P-loop_NTPase"/>
</dbReference>
<dbReference type="InterPro" id="IPR050905">
    <property type="entry name" value="Plant_NBS-LRR"/>
</dbReference>
<proteinExistence type="inferred from homology"/>
<protein>
    <recommendedName>
        <fullName evidence="3">NB-ARC domain-containing protein</fullName>
    </recommendedName>
</protein>
<evidence type="ECO:0000256" key="1">
    <source>
        <dbReference type="ARBA" id="ARBA00008894"/>
    </source>
</evidence>
<sequence length="489" mass="55652">MDPQPQTHYMIGRVAVKTKHTIQELLQEMPVDISRPDVPKGVLTRTTAATACENAPPAKGSVINPTTKQYDGFESRTLLLKDILEYLVDANIKIVGVYGPVGGGKTSLMKQVINRVKAEKLFDKVAMANVSANPDTRRIQGEISDMLDLKLTDETIQGRAFHLKRMLESTKMRRRIETTRTRRLENTQMRSLENSQKKKVLVILNDLWEELRKGGNPSQQQWSQVTDHVKQRRCAICKSGFADKLSVEDLLRHTVGLGLLEDINTIKGARDRLMSLLYSLQVSALLEDDDGDYVKIHDMVREVVFSRPKAKLILPKSQIHFLKRTLQPCVSMCALWKMSPLLGSELRMLDLSDCPKLKNIEPGVLKSLTRLEELYMQDSFTQWEDDGATQQSNARLAELNAMLELTTLDILIRDTTLLPKDLQFQNLSKYRILIGDTWDWSINHEESRTLKLKLDSRTTLLEKWVQATLPMTHDLCLDGLKGMKKSIMS</sequence>
<dbReference type="SUPFAM" id="SSF52540">
    <property type="entry name" value="P-loop containing nucleoside triphosphate hydrolases"/>
    <property type="match status" value="1"/>
</dbReference>
<dbReference type="Proteomes" id="UP000233551">
    <property type="component" value="Unassembled WGS sequence"/>
</dbReference>
<organism evidence="4 5">
    <name type="scientific">Punica granatum</name>
    <name type="common">Pomegranate</name>
    <dbReference type="NCBI Taxonomy" id="22663"/>
    <lineage>
        <taxon>Eukaryota</taxon>
        <taxon>Viridiplantae</taxon>
        <taxon>Streptophyta</taxon>
        <taxon>Embryophyta</taxon>
        <taxon>Tracheophyta</taxon>
        <taxon>Spermatophyta</taxon>
        <taxon>Magnoliopsida</taxon>
        <taxon>eudicotyledons</taxon>
        <taxon>Gunneridae</taxon>
        <taxon>Pentapetalae</taxon>
        <taxon>rosids</taxon>
        <taxon>malvids</taxon>
        <taxon>Myrtales</taxon>
        <taxon>Lythraceae</taxon>
        <taxon>Punica</taxon>
    </lineage>
</organism>
<dbReference type="EMBL" id="PGOL01000479">
    <property type="protein sequence ID" value="PKI69829.1"/>
    <property type="molecule type" value="Genomic_DNA"/>
</dbReference>
<keyword evidence="5" id="KW-1185">Reference proteome</keyword>
<dbReference type="SUPFAM" id="SSF52058">
    <property type="entry name" value="L domain-like"/>
    <property type="match status" value="1"/>
</dbReference>
<evidence type="ECO:0000259" key="3">
    <source>
        <dbReference type="Pfam" id="PF00931"/>
    </source>
</evidence>
<dbReference type="Pfam" id="PF00931">
    <property type="entry name" value="NB-ARC"/>
    <property type="match status" value="1"/>
</dbReference>
<dbReference type="AlphaFoldDB" id="A0A2I0KN04"/>
<comment type="caution">
    <text evidence="4">The sequence shown here is derived from an EMBL/GenBank/DDBJ whole genome shotgun (WGS) entry which is preliminary data.</text>
</comment>
<dbReference type="InterPro" id="IPR032675">
    <property type="entry name" value="LRR_dom_sf"/>
</dbReference>
<dbReference type="PANTHER" id="PTHR33463:SF209">
    <property type="entry name" value="DISEASE RESISTANCE PROTEIN RPS2-LIKE"/>
    <property type="match status" value="1"/>
</dbReference>
<reference evidence="4 5" key="1">
    <citation type="submission" date="2017-11" db="EMBL/GenBank/DDBJ databases">
        <title>De-novo sequencing of pomegranate (Punica granatum L.) genome.</title>
        <authorList>
            <person name="Akparov Z."/>
            <person name="Amiraslanov A."/>
            <person name="Hajiyeva S."/>
            <person name="Abbasov M."/>
            <person name="Kaur K."/>
            <person name="Hamwieh A."/>
            <person name="Solovyev V."/>
            <person name="Salamov A."/>
            <person name="Braich B."/>
            <person name="Kosarev P."/>
            <person name="Mahmoud A."/>
            <person name="Hajiyev E."/>
            <person name="Babayeva S."/>
            <person name="Izzatullayeva V."/>
            <person name="Mammadov A."/>
            <person name="Mammadov A."/>
            <person name="Sharifova S."/>
            <person name="Ojaghi J."/>
            <person name="Eynullazada K."/>
            <person name="Bayramov B."/>
            <person name="Abdulazimova A."/>
            <person name="Shahmuradov I."/>
        </authorList>
    </citation>
    <scope>NUCLEOTIDE SEQUENCE [LARGE SCALE GENOMIC DNA]</scope>
    <source>
        <strain evidence="5">cv. AG2017</strain>
        <tissue evidence="4">Leaf</tissue>
    </source>
</reference>
<dbReference type="GO" id="GO:0043531">
    <property type="term" value="F:ADP binding"/>
    <property type="evidence" value="ECO:0007669"/>
    <property type="project" value="InterPro"/>
</dbReference>
<evidence type="ECO:0000256" key="2">
    <source>
        <dbReference type="ARBA" id="ARBA00022821"/>
    </source>
</evidence>
<dbReference type="Gene3D" id="3.80.10.10">
    <property type="entry name" value="Ribonuclease Inhibitor"/>
    <property type="match status" value="1"/>
</dbReference>
<comment type="similarity">
    <text evidence="1">Belongs to the disease resistance NB-LRR family.</text>
</comment>
<dbReference type="InterPro" id="IPR002182">
    <property type="entry name" value="NB-ARC"/>
</dbReference>
<evidence type="ECO:0000313" key="5">
    <source>
        <dbReference type="Proteomes" id="UP000233551"/>
    </source>
</evidence>
<keyword evidence="2" id="KW-0611">Plant defense</keyword>